<dbReference type="Proteomes" id="UP001190700">
    <property type="component" value="Unassembled WGS sequence"/>
</dbReference>
<feature type="region of interest" description="Disordered" evidence="1">
    <location>
        <begin position="39"/>
        <end position="67"/>
    </location>
</feature>
<keyword evidence="3" id="KW-1185">Reference proteome</keyword>
<protein>
    <submittedName>
        <fullName evidence="2">Uncharacterized protein</fullName>
    </submittedName>
</protein>
<name>A0AAE0H141_9CHLO</name>
<dbReference type="AlphaFoldDB" id="A0AAE0H141"/>
<proteinExistence type="predicted"/>
<comment type="caution">
    <text evidence="2">The sequence shown here is derived from an EMBL/GenBank/DDBJ whole genome shotgun (WGS) entry which is preliminary data.</text>
</comment>
<accession>A0AAE0H141</accession>
<gene>
    <name evidence="2" type="ORF">CYMTET_4613</name>
</gene>
<organism evidence="2 3">
    <name type="scientific">Cymbomonas tetramitiformis</name>
    <dbReference type="NCBI Taxonomy" id="36881"/>
    <lineage>
        <taxon>Eukaryota</taxon>
        <taxon>Viridiplantae</taxon>
        <taxon>Chlorophyta</taxon>
        <taxon>Pyramimonadophyceae</taxon>
        <taxon>Pyramimonadales</taxon>
        <taxon>Pyramimonadaceae</taxon>
        <taxon>Cymbomonas</taxon>
    </lineage>
</organism>
<sequence length="75" mass="7701">LSAGVGSAHAPWTAWTRAPSPWWTAASVWRPSRSLRRCATPGTVPPTRSPTACGPSAASPAEAASSRALQCLEGS</sequence>
<evidence type="ECO:0000256" key="1">
    <source>
        <dbReference type="SAM" id="MobiDB-lite"/>
    </source>
</evidence>
<reference evidence="2 3" key="1">
    <citation type="journal article" date="2015" name="Genome Biol. Evol.">
        <title>Comparative Genomics of a Bacterivorous Green Alga Reveals Evolutionary Causalities and Consequences of Phago-Mixotrophic Mode of Nutrition.</title>
        <authorList>
            <person name="Burns J.A."/>
            <person name="Paasch A."/>
            <person name="Narechania A."/>
            <person name="Kim E."/>
        </authorList>
    </citation>
    <scope>NUCLEOTIDE SEQUENCE [LARGE SCALE GENOMIC DNA]</scope>
    <source>
        <strain evidence="2 3">PLY_AMNH</strain>
    </source>
</reference>
<feature type="compositionally biased region" description="Low complexity" evidence="1">
    <location>
        <begin position="56"/>
        <end position="67"/>
    </location>
</feature>
<evidence type="ECO:0000313" key="2">
    <source>
        <dbReference type="EMBL" id="KAK3287880.1"/>
    </source>
</evidence>
<dbReference type="EMBL" id="LGRX02000657">
    <property type="protein sequence ID" value="KAK3287880.1"/>
    <property type="molecule type" value="Genomic_DNA"/>
</dbReference>
<evidence type="ECO:0000313" key="3">
    <source>
        <dbReference type="Proteomes" id="UP001190700"/>
    </source>
</evidence>
<feature type="non-terminal residue" evidence="2">
    <location>
        <position position="75"/>
    </location>
</feature>
<feature type="non-terminal residue" evidence="2">
    <location>
        <position position="1"/>
    </location>
</feature>